<dbReference type="AlphaFoldDB" id="A0A7H1MKJ4"/>
<keyword evidence="7" id="KW-0689">Ribosomal protein</keyword>
<dbReference type="InterPro" id="IPR050078">
    <property type="entry name" value="Ribosomal_L11_MeTrfase_PrmA"/>
</dbReference>
<protein>
    <recommendedName>
        <fullName evidence="6">Ribosomal protein L11 methyltransferase</fullName>
        <shortName evidence="6">L11 Mtase</shortName>
        <ecNumber evidence="6">2.1.1.-</ecNumber>
    </recommendedName>
</protein>
<name>A0A7H1MKJ4_9LACO</name>
<dbReference type="OMA" id="MYYEFFF"/>
<keyword evidence="8" id="KW-1185">Reference proteome</keyword>
<keyword evidence="3 6" id="KW-0489">Methyltransferase</keyword>
<dbReference type="HAMAP" id="MF_00735">
    <property type="entry name" value="Methyltr_PrmA"/>
    <property type="match status" value="1"/>
</dbReference>
<organism evidence="7 8">
    <name type="scientific">Weissella koreensis</name>
    <dbReference type="NCBI Taxonomy" id="165096"/>
    <lineage>
        <taxon>Bacteria</taxon>
        <taxon>Bacillati</taxon>
        <taxon>Bacillota</taxon>
        <taxon>Bacilli</taxon>
        <taxon>Lactobacillales</taxon>
        <taxon>Lactobacillaceae</taxon>
        <taxon>Weissella</taxon>
    </lineage>
</organism>
<dbReference type="PIRSF" id="PIRSF000401">
    <property type="entry name" value="RPL11_MTase"/>
    <property type="match status" value="1"/>
</dbReference>
<keyword evidence="2 6" id="KW-0963">Cytoplasm</keyword>
<dbReference type="GO" id="GO:0005737">
    <property type="term" value="C:cytoplasm"/>
    <property type="evidence" value="ECO:0007669"/>
    <property type="project" value="UniProtKB-SubCell"/>
</dbReference>
<proteinExistence type="inferred from homology"/>
<dbReference type="PANTHER" id="PTHR43648:SF1">
    <property type="entry name" value="ELECTRON TRANSFER FLAVOPROTEIN BETA SUBUNIT LYSINE METHYLTRANSFERASE"/>
    <property type="match status" value="1"/>
</dbReference>
<keyword evidence="4 6" id="KW-0808">Transferase</keyword>
<comment type="catalytic activity">
    <reaction evidence="6">
        <text>L-lysyl-[protein] + 3 S-adenosyl-L-methionine = N(6),N(6),N(6)-trimethyl-L-lysyl-[protein] + 3 S-adenosyl-L-homocysteine + 3 H(+)</text>
        <dbReference type="Rhea" id="RHEA:54192"/>
        <dbReference type="Rhea" id="RHEA-COMP:9752"/>
        <dbReference type="Rhea" id="RHEA-COMP:13826"/>
        <dbReference type="ChEBI" id="CHEBI:15378"/>
        <dbReference type="ChEBI" id="CHEBI:29969"/>
        <dbReference type="ChEBI" id="CHEBI:57856"/>
        <dbReference type="ChEBI" id="CHEBI:59789"/>
        <dbReference type="ChEBI" id="CHEBI:61961"/>
    </reaction>
</comment>
<evidence type="ECO:0000256" key="1">
    <source>
        <dbReference type="ARBA" id="ARBA00009741"/>
    </source>
</evidence>
<comment type="subcellular location">
    <subcellularLocation>
        <location evidence="6">Cytoplasm</location>
    </subcellularLocation>
</comment>
<feature type="binding site" evidence="6">
    <location>
        <position position="250"/>
    </location>
    <ligand>
        <name>S-adenosyl-L-methionine</name>
        <dbReference type="ChEBI" id="CHEBI:59789"/>
    </ligand>
</feature>
<dbReference type="EC" id="2.1.1.-" evidence="6"/>
<dbReference type="Gene3D" id="3.40.50.150">
    <property type="entry name" value="Vaccinia Virus protein VP39"/>
    <property type="match status" value="1"/>
</dbReference>
<feature type="binding site" evidence="6">
    <location>
        <position position="162"/>
    </location>
    <ligand>
        <name>S-adenosyl-L-methionine</name>
        <dbReference type="ChEBI" id="CHEBI:59789"/>
    </ligand>
</feature>
<evidence type="ECO:0000256" key="5">
    <source>
        <dbReference type="ARBA" id="ARBA00022691"/>
    </source>
</evidence>
<reference evidence="7 8" key="1">
    <citation type="submission" date="2019-08" db="EMBL/GenBank/DDBJ databases">
        <authorList>
            <person name="Chang H.C."/>
            <person name="Mun S.Y."/>
        </authorList>
    </citation>
    <scope>NUCLEOTIDE SEQUENCE [LARGE SCALE GENOMIC DNA]</scope>
    <source>
        <strain evidence="7 8">SK</strain>
    </source>
</reference>
<accession>A0A7H1MKJ4</accession>
<dbReference type="Pfam" id="PF06325">
    <property type="entry name" value="PrmA"/>
    <property type="match status" value="1"/>
</dbReference>
<dbReference type="Proteomes" id="UP000516446">
    <property type="component" value="Chromosome"/>
</dbReference>
<dbReference type="GO" id="GO:0008276">
    <property type="term" value="F:protein methyltransferase activity"/>
    <property type="evidence" value="ECO:0007669"/>
    <property type="project" value="UniProtKB-UniRule"/>
</dbReference>
<dbReference type="EMBL" id="CP043431">
    <property type="protein sequence ID" value="QNT63980.1"/>
    <property type="molecule type" value="Genomic_DNA"/>
</dbReference>
<comment type="similarity">
    <text evidence="1 6">Belongs to the methyltransferase superfamily. PrmA family.</text>
</comment>
<dbReference type="InterPro" id="IPR029063">
    <property type="entry name" value="SAM-dependent_MTases_sf"/>
</dbReference>
<evidence type="ECO:0000313" key="8">
    <source>
        <dbReference type="Proteomes" id="UP000516446"/>
    </source>
</evidence>
<evidence type="ECO:0000313" key="7">
    <source>
        <dbReference type="EMBL" id="QNT63980.1"/>
    </source>
</evidence>
<feature type="binding site" evidence="6">
    <location>
        <position position="183"/>
    </location>
    <ligand>
        <name>S-adenosyl-L-methionine</name>
        <dbReference type="ChEBI" id="CHEBI:59789"/>
    </ligand>
</feature>
<evidence type="ECO:0000256" key="3">
    <source>
        <dbReference type="ARBA" id="ARBA00022603"/>
    </source>
</evidence>
<dbReference type="RefSeq" id="WP_013989192.1">
    <property type="nucleotide sequence ID" value="NZ_CP026847.1"/>
</dbReference>
<dbReference type="GO" id="GO:0032259">
    <property type="term" value="P:methylation"/>
    <property type="evidence" value="ECO:0007669"/>
    <property type="project" value="UniProtKB-KW"/>
</dbReference>
<sequence length="318" mass="35042">MSWHTIEVETQTEAVDAVSNILMEAGAEGVQIEDSADVDHFEPNDATVFIDWDDVKHRENGALVIGFFAFGLHLPEITLEITNKVQQLNEFGLDAAPGTVTSNVVLDQDWETEWQKYYHPVRVTRQLTIVPKWEEYTPQDQMEKLIVLDPGLAFGTGTHPTTKLMLQALEMVVRGNERVLDVGTGSGVLSIAAKQLGVGDILATDIDEVAVRSAQTNLDLNPIAKDVSVIASDLLKSVPKTEKYNLVVANMLTEVLLPLIPEVEGYLQPGGDFLLSGIYFDKIEVIKTNLVNANYAIDEVMQIGDWYGVIAHLKIAGE</sequence>
<dbReference type="InterPro" id="IPR004498">
    <property type="entry name" value="Ribosomal_PrmA_MeTrfase"/>
</dbReference>
<evidence type="ECO:0000256" key="4">
    <source>
        <dbReference type="ARBA" id="ARBA00022679"/>
    </source>
</evidence>
<feature type="binding site" evidence="6">
    <location>
        <position position="205"/>
    </location>
    <ligand>
        <name>S-adenosyl-L-methionine</name>
        <dbReference type="ChEBI" id="CHEBI:59789"/>
    </ligand>
</feature>
<evidence type="ECO:0000256" key="6">
    <source>
        <dbReference type="HAMAP-Rule" id="MF_00735"/>
    </source>
</evidence>
<keyword evidence="7" id="KW-0687">Ribonucleoprotein</keyword>
<comment type="function">
    <text evidence="6">Methylates ribosomal protein L11.</text>
</comment>
<keyword evidence="5 6" id="KW-0949">S-adenosyl-L-methionine</keyword>
<evidence type="ECO:0000256" key="2">
    <source>
        <dbReference type="ARBA" id="ARBA00022490"/>
    </source>
</evidence>
<dbReference type="CDD" id="cd02440">
    <property type="entry name" value="AdoMet_MTases"/>
    <property type="match status" value="1"/>
</dbReference>
<gene>
    <name evidence="6" type="primary">prmA</name>
    <name evidence="7" type="ORF">FY536_01240</name>
</gene>
<dbReference type="NCBIfam" id="TIGR00406">
    <property type="entry name" value="prmA"/>
    <property type="match status" value="1"/>
</dbReference>
<dbReference type="PANTHER" id="PTHR43648">
    <property type="entry name" value="ELECTRON TRANSFER FLAVOPROTEIN BETA SUBUNIT LYSINE METHYLTRANSFERASE"/>
    <property type="match status" value="1"/>
</dbReference>
<dbReference type="SUPFAM" id="SSF53335">
    <property type="entry name" value="S-adenosyl-L-methionine-dependent methyltransferases"/>
    <property type="match status" value="1"/>
</dbReference>
<dbReference type="GO" id="GO:0005840">
    <property type="term" value="C:ribosome"/>
    <property type="evidence" value="ECO:0007669"/>
    <property type="project" value="UniProtKB-KW"/>
</dbReference>